<feature type="transmembrane region" description="Helical" evidence="1">
    <location>
        <begin position="65"/>
        <end position="85"/>
    </location>
</feature>
<gene>
    <name evidence="2" type="ORF">DCF25_00030</name>
</gene>
<sequence length="247" mass="26505">MSLSSLSKPIAHQLAHPLLTLCKRWNWQPEDIKAGALLWISWTGSTWLAFALSLLFIEIGETGEVSWLEAALGGTLVGAGQWFVLRPHLRHPARWMIATVTSWILLGLLHLGSVGWAAPGTPSLLLRSVSGVLYGSYLGLGLGLGQWWVLRSQVNQAWRWIPLSAGIWGTGIAFAWLIGGLLRTASGLFLGEVVGLLVGWGAISALSGIGIVGLLYGDQQGDQPNLYLSKRALAAAKSNAFGSKSPY</sequence>
<dbReference type="Proteomes" id="UP000249354">
    <property type="component" value="Unassembled WGS sequence"/>
</dbReference>
<keyword evidence="1" id="KW-0472">Membrane</keyword>
<feature type="transmembrane region" description="Helical" evidence="1">
    <location>
        <begin position="194"/>
        <end position="216"/>
    </location>
</feature>
<reference evidence="3" key="1">
    <citation type="submission" date="2018-04" db="EMBL/GenBank/DDBJ databases">
        <authorList>
            <person name="Cornet L."/>
        </authorList>
    </citation>
    <scope>NUCLEOTIDE SEQUENCE [LARGE SCALE GENOMIC DNA]</scope>
</reference>
<dbReference type="AlphaFoldDB" id="A0A2W4URI4"/>
<evidence type="ECO:0000256" key="1">
    <source>
        <dbReference type="SAM" id="Phobius"/>
    </source>
</evidence>
<proteinExistence type="predicted"/>
<keyword evidence="1" id="KW-1133">Transmembrane helix</keyword>
<name>A0A2W4URI4_9CYAN</name>
<reference evidence="2 3" key="2">
    <citation type="submission" date="2018-06" db="EMBL/GenBank/DDBJ databases">
        <title>Metagenomic assembly of (sub)arctic Cyanobacteria and their associated microbiome from non-axenic cultures.</title>
        <authorList>
            <person name="Baurain D."/>
        </authorList>
    </citation>
    <scope>NUCLEOTIDE SEQUENCE [LARGE SCALE GENOMIC DNA]</scope>
    <source>
        <strain evidence="2">ULC129bin1</strain>
    </source>
</reference>
<protein>
    <submittedName>
        <fullName evidence="2">Uncharacterized protein</fullName>
    </submittedName>
</protein>
<comment type="caution">
    <text evidence="2">The sequence shown here is derived from an EMBL/GenBank/DDBJ whole genome shotgun (WGS) entry which is preliminary data.</text>
</comment>
<feature type="transmembrane region" description="Helical" evidence="1">
    <location>
        <begin position="97"/>
        <end position="118"/>
    </location>
</feature>
<feature type="transmembrane region" description="Helical" evidence="1">
    <location>
        <begin position="124"/>
        <end position="148"/>
    </location>
</feature>
<evidence type="ECO:0000313" key="3">
    <source>
        <dbReference type="Proteomes" id="UP000249354"/>
    </source>
</evidence>
<keyword evidence="1" id="KW-0812">Transmembrane</keyword>
<organism evidence="2 3">
    <name type="scientific">Leptolyngbya foveolarum</name>
    <dbReference type="NCBI Taxonomy" id="47253"/>
    <lineage>
        <taxon>Bacteria</taxon>
        <taxon>Bacillati</taxon>
        <taxon>Cyanobacteriota</taxon>
        <taxon>Cyanophyceae</taxon>
        <taxon>Leptolyngbyales</taxon>
        <taxon>Leptolyngbyaceae</taxon>
        <taxon>Leptolyngbya group</taxon>
        <taxon>Leptolyngbya</taxon>
    </lineage>
</organism>
<evidence type="ECO:0000313" key="2">
    <source>
        <dbReference type="EMBL" id="PZO23463.1"/>
    </source>
</evidence>
<feature type="transmembrane region" description="Helical" evidence="1">
    <location>
        <begin position="36"/>
        <end position="59"/>
    </location>
</feature>
<feature type="transmembrane region" description="Helical" evidence="1">
    <location>
        <begin position="160"/>
        <end position="182"/>
    </location>
</feature>
<dbReference type="EMBL" id="QBMC01000001">
    <property type="protein sequence ID" value="PZO23463.1"/>
    <property type="molecule type" value="Genomic_DNA"/>
</dbReference>
<accession>A0A2W4URI4</accession>